<organism evidence="1 2">
    <name type="scientific">Kistimonas scapharcae</name>
    <dbReference type="NCBI Taxonomy" id="1036133"/>
    <lineage>
        <taxon>Bacteria</taxon>
        <taxon>Pseudomonadati</taxon>
        <taxon>Pseudomonadota</taxon>
        <taxon>Gammaproteobacteria</taxon>
        <taxon>Oceanospirillales</taxon>
        <taxon>Endozoicomonadaceae</taxon>
        <taxon>Kistimonas</taxon>
    </lineage>
</organism>
<reference evidence="2" key="1">
    <citation type="journal article" date="2019" name="Int. J. Syst. Evol. Microbiol.">
        <title>The Global Catalogue of Microorganisms (GCM) 10K type strain sequencing project: providing services to taxonomists for standard genome sequencing and annotation.</title>
        <authorList>
            <consortium name="The Broad Institute Genomics Platform"/>
            <consortium name="The Broad Institute Genome Sequencing Center for Infectious Disease"/>
            <person name="Wu L."/>
            <person name="Ma J."/>
        </authorList>
    </citation>
    <scope>NUCLEOTIDE SEQUENCE [LARGE SCALE GENOMIC DNA]</scope>
    <source>
        <strain evidence="2">JCM 17805</strain>
    </source>
</reference>
<evidence type="ECO:0000313" key="1">
    <source>
        <dbReference type="EMBL" id="GAA4650210.1"/>
    </source>
</evidence>
<sequence>MQGMNVQPYGVTGVVPSTSGMGACGGGEGKLVASRFTCDYCIKQIDHSIADHASSSKTRLNQVQRGIAKTLVSRFHKNGFTIDESMVLASAKMTLGSDGKLSCIFSRDKYPREVGIDAIRQHEVSDQGRSCMHASKIPFSLFFLDTFNNDCFAALYDSHSEVSSDLIIEMAGKGILHNDHKNKFVCVVCDQDVSNSFDLPAIYKHINDYHQISPEAQAMQVSEIEENFQFETIVESDTLTGHAYAVLREPFAAWITDLRLGQGIDKDLSFIIKYFADETEKCTINVGGLAYLLFSRKKFYLKSHEVTADQYHQMVGLVDIKKQAADENKLLYSSLGGSCDSYVSELASLACIRFPGELSNTEMKDHPCTIFLLHAKNDDYTREQRAEVIYRKCCEFMQQEQDKDLLRNFLVRQGYELYELQDDAKLQCCLTSYICSLVSVGKPQASTGSQLSLQAQQSMDCD</sequence>
<comment type="caution">
    <text evidence="1">The sequence shown here is derived from an EMBL/GenBank/DDBJ whole genome shotgun (WGS) entry which is preliminary data.</text>
</comment>
<protein>
    <submittedName>
        <fullName evidence="1">Uncharacterized protein</fullName>
    </submittedName>
</protein>
<gene>
    <name evidence="1" type="ORF">GCM10023116_24930</name>
</gene>
<dbReference type="Proteomes" id="UP001500604">
    <property type="component" value="Unassembled WGS sequence"/>
</dbReference>
<evidence type="ECO:0000313" key="2">
    <source>
        <dbReference type="Proteomes" id="UP001500604"/>
    </source>
</evidence>
<name>A0ABP8V545_9GAMM</name>
<proteinExistence type="predicted"/>
<keyword evidence="2" id="KW-1185">Reference proteome</keyword>
<accession>A0ABP8V545</accession>
<dbReference type="EMBL" id="BAABFL010000374">
    <property type="protein sequence ID" value="GAA4650210.1"/>
    <property type="molecule type" value="Genomic_DNA"/>
</dbReference>